<evidence type="ECO:0000256" key="10">
    <source>
        <dbReference type="SAM" id="Coils"/>
    </source>
</evidence>
<feature type="signal peptide" evidence="11">
    <location>
        <begin position="1"/>
        <end position="15"/>
    </location>
</feature>
<keyword evidence="11" id="KW-0732">Signal</keyword>
<dbReference type="PANTHER" id="PTHR10682">
    <property type="entry name" value="POLY A POLYMERASE"/>
    <property type="match status" value="1"/>
</dbReference>
<dbReference type="GO" id="GO:0005634">
    <property type="term" value="C:nucleus"/>
    <property type="evidence" value="ECO:0007669"/>
    <property type="project" value="UniProtKB-SubCell"/>
</dbReference>
<evidence type="ECO:0000256" key="5">
    <source>
        <dbReference type="ARBA" id="ARBA00022679"/>
    </source>
</evidence>
<dbReference type="EC" id="2.7.7.19" evidence="3"/>
<dbReference type="InterPro" id="IPR007012">
    <property type="entry name" value="PolA_pol_cen_dom"/>
</dbReference>
<proteinExistence type="inferred from homology"/>
<keyword evidence="6" id="KW-0547">Nucleotide-binding</keyword>
<dbReference type="GO" id="GO:0005524">
    <property type="term" value="F:ATP binding"/>
    <property type="evidence" value="ECO:0007669"/>
    <property type="project" value="UniProtKB-KW"/>
</dbReference>
<keyword evidence="8" id="KW-0539">Nucleus</keyword>
<keyword evidence="7" id="KW-0067">ATP-binding</keyword>
<dbReference type="WBParaSite" id="scf7180000416087.g33">
    <property type="protein sequence ID" value="scf7180000416087.g33"/>
    <property type="gene ID" value="scf7180000416087.g33"/>
</dbReference>
<evidence type="ECO:0000256" key="9">
    <source>
        <dbReference type="ARBA" id="ARBA00048830"/>
    </source>
</evidence>
<evidence type="ECO:0000313" key="15">
    <source>
        <dbReference type="WBParaSite" id="scf7180000416454.g396"/>
    </source>
</evidence>
<feature type="coiled-coil region" evidence="10">
    <location>
        <begin position="480"/>
        <end position="512"/>
    </location>
</feature>
<dbReference type="Proteomes" id="UP000887560">
    <property type="component" value="Unplaced"/>
</dbReference>
<evidence type="ECO:0000256" key="1">
    <source>
        <dbReference type="ARBA" id="ARBA00004123"/>
    </source>
</evidence>
<keyword evidence="10" id="KW-0175">Coiled coil</keyword>
<name>A0A915NG81_9BILA</name>
<evidence type="ECO:0000256" key="7">
    <source>
        <dbReference type="ARBA" id="ARBA00022840"/>
    </source>
</evidence>
<evidence type="ECO:0000256" key="11">
    <source>
        <dbReference type="SAM" id="SignalP"/>
    </source>
</evidence>
<reference evidence="14 15" key="1">
    <citation type="submission" date="2022-11" db="UniProtKB">
        <authorList>
            <consortium name="WormBaseParasite"/>
        </authorList>
    </citation>
    <scope>IDENTIFICATION</scope>
</reference>
<evidence type="ECO:0000256" key="4">
    <source>
        <dbReference type="ARBA" id="ARBA00022664"/>
    </source>
</evidence>
<dbReference type="WBParaSite" id="scf7180000416454.g396">
    <property type="protein sequence ID" value="scf7180000416454.g396"/>
    <property type="gene ID" value="scf7180000416454.g396"/>
</dbReference>
<dbReference type="GO" id="GO:1990817">
    <property type="term" value="F:poly(A) RNA polymerase activity"/>
    <property type="evidence" value="ECO:0007669"/>
    <property type="project" value="UniProtKB-EC"/>
</dbReference>
<dbReference type="GO" id="GO:0006397">
    <property type="term" value="P:mRNA processing"/>
    <property type="evidence" value="ECO:0007669"/>
    <property type="project" value="UniProtKB-KW"/>
</dbReference>
<evidence type="ECO:0000256" key="8">
    <source>
        <dbReference type="ARBA" id="ARBA00023242"/>
    </source>
</evidence>
<dbReference type="Pfam" id="PF04928">
    <property type="entry name" value="PAP_central"/>
    <property type="match status" value="1"/>
</dbReference>
<evidence type="ECO:0000259" key="12">
    <source>
        <dbReference type="Pfam" id="PF04928"/>
    </source>
</evidence>
<evidence type="ECO:0000313" key="13">
    <source>
        <dbReference type="Proteomes" id="UP000887560"/>
    </source>
</evidence>
<keyword evidence="13" id="KW-1185">Reference proteome</keyword>
<feature type="domain" description="Poly(A) polymerase central" evidence="12">
    <location>
        <begin position="951"/>
        <end position="1046"/>
    </location>
</feature>
<protein>
    <recommendedName>
        <fullName evidence="3">polynucleotide adenylyltransferase</fullName>
        <ecNumber evidence="3">2.7.7.19</ecNumber>
    </recommendedName>
</protein>
<evidence type="ECO:0000313" key="14">
    <source>
        <dbReference type="WBParaSite" id="scf7180000416087.g33"/>
    </source>
</evidence>
<dbReference type="AlphaFoldDB" id="A0A915NG81"/>
<evidence type="ECO:0000256" key="2">
    <source>
        <dbReference type="ARBA" id="ARBA00010912"/>
    </source>
</evidence>
<organism evidence="13 14">
    <name type="scientific">Meloidogyne floridensis</name>
    <dbReference type="NCBI Taxonomy" id="298350"/>
    <lineage>
        <taxon>Eukaryota</taxon>
        <taxon>Metazoa</taxon>
        <taxon>Ecdysozoa</taxon>
        <taxon>Nematoda</taxon>
        <taxon>Chromadorea</taxon>
        <taxon>Rhabditida</taxon>
        <taxon>Tylenchina</taxon>
        <taxon>Tylenchomorpha</taxon>
        <taxon>Tylenchoidea</taxon>
        <taxon>Meloidogynidae</taxon>
        <taxon>Meloidogyninae</taxon>
        <taxon>Meloidogyne</taxon>
    </lineage>
</organism>
<dbReference type="PANTHER" id="PTHR10682:SF10">
    <property type="entry name" value="POLYNUCLEOTIDE ADENYLYLTRANSFERASE"/>
    <property type="match status" value="1"/>
</dbReference>
<accession>A0A915NG81</accession>
<feature type="chain" id="PRO_5041109881" description="polynucleotide adenylyltransferase" evidence="11">
    <location>
        <begin position="16"/>
        <end position="1196"/>
    </location>
</feature>
<dbReference type="SUPFAM" id="SSF81631">
    <property type="entry name" value="PAP/OAS1 substrate-binding domain"/>
    <property type="match status" value="1"/>
</dbReference>
<keyword evidence="5" id="KW-0808">Transferase</keyword>
<sequence length="1196" mass="142056">MILIIFFYCFIAINATPNDFFESEEYQKNLEIENNEYIEVYTKFLTENTDQEYLRNLSLLAYIKSCKLFIEEIAGEGIDFEEDDDENIRAYKIFYELVGDDETEEEMDYDWTEEFAQEFIRFTQSSLEMAKEFLENSNKWNIEKKFCEIYKFVYFWVYNEKLLKNEFWINILTEHNELPHNNNIFKIGIECDSAEQIKQTIGVCLESYLFEEELKNAHFETLSNIIDKFDESIFTKISTKTALLKLLDYDLLEKLENLFPKTMHISVMDPTHKWNLYRKVLRIDIHDEDMHEFDEEKYYSRAEHRLNVSLLLSRLEIFENIFLKNLKDAGINEESRGYDEAKKVFVRVKGEAYNNFEDDIVYSVFILFSVVEVFSDKMSNLKEKSKKLLKELIKEINSRFANIIQSLDNGQIDQKFYEQSDYMNEIDSRWNKIDNTDYSNKNENSNHFKNWLNVEHYKTMQRLISDKWNKKLFAHFSMRYSKIKQNVESQQVAKKEKQNKEVKATVTQKKQKNAGTKFENKIKKQNITKIKAKDNVDKINDEIIQDILIEKDNKAKEAYVEKIENHEEDIKLEYFTADKNLFDIFNEFIKGKNSITKSFVDVGIYVNEIGKHLFSEFKKNSDERTRTLGNELHYFLIEILKVTEGRLNKEALNKIKENLYLEKISKYFVDYIGINWSVLNFNQRQFVKEILNLENNKDLNEWTLKIEKRVEELKLIKEQVEIDSSEKLLQVYLHPAGFRPLSENKNWEDASSNVHHNDTTPIKSFKTLFEEWKNEKSKQDKEILKFQLFMSSPVNKGGGHIHAIVLAIGTGKVDDDIIKELFIDKTSKSLTSFNSTCSDNSLYCHLFKTTRKHSLNGRHKILPISDENIYYEISGTEFVITFICNKEERKAQNDTKWIEPFMRKISKNLNKKGNSKEQQNASILYNLSLFKTYEYLEELIKNKNEKEQNIFNQAFMILRNWAKANCIYNSQFGFLDGPSISLMLTKVFLLFPEANIIELIERFFIIYSTWDWHVPLRIKSNQNNEENQEDTKEKFMTVYIPVYPEHSLNLRNHFQYEHFVVFSCITEEEPEEENYCGFLENLDKINDQIEKINQIEIHHIGLKTEDCPTVIQKIMNTDGHQFDFEEEEQSESIPFCTSWLAGIKINNETFDKEMLKFELEKGVKATGVTKNLKIFVILKDEIEDWGFEVYQNVELM</sequence>
<dbReference type="Gene3D" id="1.10.1410.10">
    <property type="match status" value="1"/>
</dbReference>
<evidence type="ECO:0000256" key="6">
    <source>
        <dbReference type="ARBA" id="ARBA00022741"/>
    </source>
</evidence>
<keyword evidence="4" id="KW-0507">mRNA processing</keyword>
<evidence type="ECO:0000256" key="3">
    <source>
        <dbReference type="ARBA" id="ARBA00012388"/>
    </source>
</evidence>
<comment type="subcellular location">
    <subcellularLocation>
        <location evidence="1">Nucleus</location>
    </subcellularLocation>
</comment>
<comment type="catalytic activity">
    <reaction evidence="9">
        <text>RNA(n) + ATP = RNA(n)-3'-adenine ribonucleotide + diphosphate</text>
        <dbReference type="Rhea" id="RHEA:11332"/>
        <dbReference type="Rhea" id="RHEA-COMP:14527"/>
        <dbReference type="Rhea" id="RHEA-COMP:17347"/>
        <dbReference type="ChEBI" id="CHEBI:30616"/>
        <dbReference type="ChEBI" id="CHEBI:33019"/>
        <dbReference type="ChEBI" id="CHEBI:140395"/>
        <dbReference type="ChEBI" id="CHEBI:173115"/>
        <dbReference type="EC" id="2.7.7.19"/>
    </reaction>
</comment>
<comment type="similarity">
    <text evidence="2">Belongs to the poly(A) polymerase family.</text>
</comment>